<evidence type="ECO:0008006" key="4">
    <source>
        <dbReference type="Google" id="ProtNLM"/>
    </source>
</evidence>
<evidence type="ECO:0000313" key="2">
    <source>
        <dbReference type="EMBL" id="OGN07180.1"/>
    </source>
</evidence>
<accession>A0A1F8F3L5</accession>
<dbReference type="EMBL" id="MGJL01000028">
    <property type="protein sequence ID" value="OGN07180.1"/>
    <property type="molecule type" value="Genomic_DNA"/>
</dbReference>
<sequence>MDAPNVEPQLIARTERRPKLEGPGVFWALIILMLILLALAVVMFGRLEGEIGGNNTLTVTPSPEDRQSRTYTVFYKNGVFSPTNLRIHAGDTVKFKNEGILPIRVISDPHPGHDSLNGFDSIGDMPQNSYFIFTFAAKGVFGYHNEKNINETGTIMVR</sequence>
<name>A0A1F8F3L5_9BACT</name>
<organism evidence="2 3">
    <name type="scientific">Candidatus Yanofskybacteria bacterium RIFCSPHIGHO2_01_FULL_45_42</name>
    <dbReference type="NCBI Taxonomy" id="1802671"/>
    <lineage>
        <taxon>Bacteria</taxon>
        <taxon>Candidatus Yanofskyibacteriota</taxon>
    </lineage>
</organism>
<proteinExistence type="predicted"/>
<comment type="caution">
    <text evidence="2">The sequence shown here is derived from an EMBL/GenBank/DDBJ whole genome shotgun (WGS) entry which is preliminary data.</text>
</comment>
<evidence type="ECO:0000313" key="3">
    <source>
        <dbReference type="Proteomes" id="UP000178023"/>
    </source>
</evidence>
<feature type="transmembrane region" description="Helical" evidence="1">
    <location>
        <begin position="25"/>
        <end position="45"/>
    </location>
</feature>
<reference evidence="2 3" key="1">
    <citation type="journal article" date="2016" name="Nat. Commun.">
        <title>Thousands of microbial genomes shed light on interconnected biogeochemical processes in an aquifer system.</title>
        <authorList>
            <person name="Anantharaman K."/>
            <person name="Brown C.T."/>
            <person name="Hug L.A."/>
            <person name="Sharon I."/>
            <person name="Castelle C.J."/>
            <person name="Probst A.J."/>
            <person name="Thomas B.C."/>
            <person name="Singh A."/>
            <person name="Wilkins M.J."/>
            <person name="Karaoz U."/>
            <person name="Brodie E.L."/>
            <person name="Williams K.H."/>
            <person name="Hubbard S.S."/>
            <person name="Banfield J.F."/>
        </authorList>
    </citation>
    <scope>NUCLEOTIDE SEQUENCE [LARGE SCALE GENOMIC DNA]</scope>
</reference>
<keyword evidence="1" id="KW-0472">Membrane</keyword>
<keyword evidence="1" id="KW-0812">Transmembrane</keyword>
<evidence type="ECO:0000256" key="1">
    <source>
        <dbReference type="SAM" id="Phobius"/>
    </source>
</evidence>
<gene>
    <name evidence="2" type="ORF">A2750_00020</name>
</gene>
<dbReference type="Proteomes" id="UP000178023">
    <property type="component" value="Unassembled WGS sequence"/>
</dbReference>
<protein>
    <recommendedName>
        <fullName evidence="4">EfeO-type cupredoxin-like domain-containing protein</fullName>
    </recommendedName>
</protein>
<keyword evidence="1" id="KW-1133">Transmembrane helix</keyword>
<dbReference type="InterPro" id="IPR008972">
    <property type="entry name" value="Cupredoxin"/>
</dbReference>
<dbReference type="SUPFAM" id="SSF49503">
    <property type="entry name" value="Cupredoxins"/>
    <property type="match status" value="1"/>
</dbReference>
<dbReference type="Gene3D" id="2.60.40.420">
    <property type="entry name" value="Cupredoxins - blue copper proteins"/>
    <property type="match status" value="1"/>
</dbReference>
<dbReference type="AlphaFoldDB" id="A0A1F8F3L5"/>